<feature type="region of interest" description="Disordered" evidence="1">
    <location>
        <begin position="1"/>
        <end position="21"/>
    </location>
</feature>
<sequence>MAGAAGDKTGEGFATDGKTPGVFGTVVSFTYNNK</sequence>
<evidence type="ECO:0000313" key="3">
    <source>
        <dbReference type="Proteomes" id="UP000295804"/>
    </source>
</evidence>
<evidence type="ECO:0000313" key="2">
    <source>
        <dbReference type="EMBL" id="TDV38465.1"/>
    </source>
</evidence>
<dbReference type="AlphaFoldDB" id="A0A4R7USF3"/>
<name>A0A4R7USF3_9PSED</name>
<dbReference type="EMBL" id="SOCQ01000023">
    <property type="protein sequence ID" value="TDV38465.1"/>
    <property type="molecule type" value="Genomic_DNA"/>
</dbReference>
<accession>A0A4R7USF3</accession>
<dbReference type="Proteomes" id="UP000295804">
    <property type="component" value="Unassembled WGS sequence"/>
</dbReference>
<organism evidence="2 3">
    <name type="scientific">Pseudomonas helmanticensis</name>
    <dbReference type="NCBI Taxonomy" id="1471381"/>
    <lineage>
        <taxon>Bacteria</taxon>
        <taxon>Pseudomonadati</taxon>
        <taxon>Pseudomonadota</taxon>
        <taxon>Gammaproteobacteria</taxon>
        <taxon>Pseudomonadales</taxon>
        <taxon>Pseudomonadaceae</taxon>
        <taxon>Pseudomonas</taxon>
    </lineage>
</organism>
<evidence type="ECO:0000256" key="1">
    <source>
        <dbReference type="SAM" id="MobiDB-lite"/>
    </source>
</evidence>
<proteinExistence type="predicted"/>
<protein>
    <submittedName>
        <fullName evidence="2">Uncharacterized protein</fullName>
    </submittedName>
</protein>
<reference evidence="2 3" key="1">
    <citation type="submission" date="2019-03" db="EMBL/GenBank/DDBJ databases">
        <title>Genomic analyses of the natural microbiome of Caenorhabditis elegans.</title>
        <authorList>
            <person name="Samuel B."/>
        </authorList>
    </citation>
    <scope>NUCLEOTIDE SEQUENCE [LARGE SCALE GENOMIC DNA]</scope>
    <source>
        <strain evidence="2 3">BIGb0525</strain>
    </source>
</reference>
<comment type="caution">
    <text evidence="2">The sequence shown here is derived from an EMBL/GenBank/DDBJ whole genome shotgun (WGS) entry which is preliminary data.</text>
</comment>
<gene>
    <name evidence="2" type="ORF">EDF87_12319</name>
</gene>